<dbReference type="Proteomes" id="UP000789901">
    <property type="component" value="Unassembled WGS sequence"/>
</dbReference>
<gene>
    <name evidence="1" type="ORF">GMARGA_LOCUS22617</name>
</gene>
<proteinExistence type="predicted"/>
<protein>
    <submittedName>
        <fullName evidence="1">19759_t:CDS:1</fullName>
    </submittedName>
</protein>
<evidence type="ECO:0000313" key="1">
    <source>
        <dbReference type="EMBL" id="CAG8798526.1"/>
    </source>
</evidence>
<organism evidence="1 2">
    <name type="scientific">Gigaspora margarita</name>
    <dbReference type="NCBI Taxonomy" id="4874"/>
    <lineage>
        <taxon>Eukaryota</taxon>
        <taxon>Fungi</taxon>
        <taxon>Fungi incertae sedis</taxon>
        <taxon>Mucoromycota</taxon>
        <taxon>Glomeromycotina</taxon>
        <taxon>Glomeromycetes</taxon>
        <taxon>Diversisporales</taxon>
        <taxon>Gigasporaceae</taxon>
        <taxon>Gigaspora</taxon>
    </lineage>
</organism>
<sequence length="531" mass="62328">NLKLSYMSKTHEYNIQLVATGVLEPELHYGIYARHWWTSRPSEKNQNTEKSLILIRLGQKKLSSEISISSTTAILSLYQQFFNKDTKFSEPLLLGWDDNEIIKELSSNIFFPFTISYNKLSIFIHGIGVSNKLELKNAGNGYHATILHFYKKSNDSNVLHKYDGMTLFGINSSKTQQQIEDLKRLTCTTNKWNNQDQMNKLYNYYIKHHIKSSNIDWYKFFSTWIEKKNTIIELYSELLKIYSLNYKLKNEEIEFWSNSSNFDNDKINLEYLYKLGLLRVVPEFLINITKTFWNCFRCSLEENIRGLDGKQRILSIIADSFPYNILEDQLKISPSFISAAKIYGQINASTSQWNIPIYRTIASTYDEWDPQRWPVEKIKKQLDNLNIVYENNMKKNELLDKLQENFIKNMMNILNNENKNENKNENDITQIDLMQNSSFIPKFFLLKKGWALKENQQFGKKGKGKRMTLAVLITLKRLFIAGQANASQKYSAQDMLDELNQMAKNNLLELEEIPSVKTIQSWISRYSKEIK</sequence>
<accession>A0ABN7VTU9</accession>
<feature type="non-terminal residue" evidence="1">
    <location>
        <position position="1"/>
    </location>
</feature>
<comment type="caution">
    <text evidence="1">The sequence shown here is derived from an EMBL/GenBank/DDBJ whole genome shotgun (WGS) entry which is preliminary data.</text>
</comment>
<name>A0ABN7VTU9_GIGMA</name>
<keyword evidence="2" id="KW-1185">Reference proteome</keyword>
<evidence type="ECO:0000313" key="2">
    <source>
        <dbReference type="Proteomes" id="UP000789901"/>
    </source>
</evidence>
<reference evidence="1 2" key="1">
    <citation type="submission" date="2021-06" db="EMBL/GenBank/DDBJ databases">
        <authorList>
            <person name="Kallberg Y."/>
            <person name="Tangrot J."/>
            <person name="Rosling A."/>
        </authorList>
    </citation>
    <scope>NUCLEOTIDE SEQUENCE [LARGE SCALE GENOMIC DNA]</scope>
    <source>
        <strain evidence="1 2">120-4 pot B 10/14</strain>
    </source>
</reference>
<dbReference type="EMBL" id="CAJVQB010021995">
    <property type="protein sequence ID" value="CAG8798526.1"/>
    <property type="molecule type" value="Genomic_DNA"/>
</dbReference>